<accession>A0ACB6YZC5</accession>
<protein>
    <submittedName>
        <fullName evidence="1">Uncharacterized protein</fullName>
    </submittedName>
</protein>
<evidence type="ECO:0000313" key="2">
    <source>
        <dbReference type="Proteomes" id="UP000886501"/>
    </source>
</evidence>
<reference evidence="1" key="2">
    <citation type="journal article" date="2020" name="Nat. Commun.">
        <title>Large-scale genome sequencing of mycorrhizal fungi provides insights into the early evolution of symbiotic traits.</title>
        <authorList>
            <person name="Miyauchi S."/>
            <person name="Kiss E."/>
            <person name="Kuo A."/>
            <person name="Drula E."/>
            <person name="Kohler A."/>
            <person name="Sanchez-Garcia M."/>
            <person name="Morin E."/>
            <person name="Andreopoulos B."/>
            <person name="Barry K.W."/>
            <person name="Bonito G."/>
            <person name="Buee M."/>
            <person name="Carver A."/>
            <person name="Chen C."/>
            <person name="Cichocki N."/>
            <person name="Clum A."/>
            <person name="Culley D."/>
            <person name="Crous P.W."/>
            <person name="Fauchery L."/>
            <person name="Girlanda M."/>
            <person name="Hayes R.D."/>
            <person name="Keri Z."/>
            <person name="LaButti K."/>
            <person name="Lipzen A."/>
            <person name="Lombard V."/>
            <person name="Magnuson J."/>
            <person name="Maillard F."/>
            <person name="Murat C."/>
            <person name="Nolan M."/>
            <person name="Ohm R.A."/>
            <person name="Pangilinan J."/>
            <person name="Pereira M.F."/>
            <person name="Perotto S."/>
            <person name="Peter M."/>
            <person name="Pfister S."/>
            <person name="Riley R."/>
            <person name="Sitrit Y."/>
            <person name="Stielow J.B."/>
            <person name="Szollosi G."/>
            <person name="Zifcakova L."/>
            <person name="Stursova M."/>
            <person name="Spatafora J.W."/>
            <person name="Tedersoo L."/>
            <person name="Vaario L.M."/>
            <person name="Yamada A."/>
            <person name="Yan M."/>
            <person name="Wang P."/>
            <person name="Xu J."/>
            <person name="Bruns T."/>
            <person name="Baldrian P."/>
            <person name="Vilgalys R."/>
            <person name="Dunand C."/>
            <person name="Henrissat B."/>
            <person name="Grigoriev I.V."/>
            <person name="Hibbett D."/>
            <person name="Nagy L.G."/>
            <person name="Martin F.M."/>
        </authorList>
    </citation>
    <scope>NUCLEOTIDE SEQUENCE</scope>
    <source>
        <strain evidence="1">P2</strain>
    </source>
</reference>
<proteinExistence type="predicted"/>
<feature type="non-terminal residue" evidence="1">
    <location>
        <position position="1"/>
    </location>
</feature>
<sequence length="128" mass="14553">IPVGAVYQVNDSQIPKWPVRSVETLPIFKRKILSNRVLIIGNSVDPITPLRNAKYITQLLGSKNAVLVEHQAVGHTTFAQYSTCTHDIVLKFLLDSQLPQQFTKCAADSNNFFPDNVTNVRRDYLWRK</sequence>
<name>A0ACB6YZC5_THEGA</name>
<dbReference type="EMBL" id="MU118418">
    <property type="protein sequence ID" value="KAF9642574.1"/>
    <property type="molecule type" value="Genomic_DNA"/>
</dbReference>
<evidence type="ECO:0000313" key="1">
    <source>
        <dbReference type="EMBL" id="KAF9642574.1"/>
    </source>
</evidence>
<comment type="caution">
    <text evidence="1">The sequence shown here is derived from an EMBL/GenBank/DDBJ whole genome shotgun (WGS) entry which is preliminary data.</text>
</comment>
<organism evidence="1 2">
    <name type="scientific">Thelephora ganbajun</name>
    <name type="common">Ganba fungus</name>
    <dbReference type="NCBI Taxonomy" id="370292"/>
    <lineage>
        <taxon>Eukaryota</taxon>
        <taxon>Fungi</taxon>
        <taxon>Dikarya</taxon>
        <taxon>Basidiomycota</taxon>
        <taxon>Agaricomycotina</taxon>
        <taxon>Agaricomycetes</taxon>
        <taxon>Thelephorales</taxon>
        <taxon>Thelephoraceae</taxon>
        <taxon>Thelephora</taxon>
    </lineage>
</organism>
<dbReference type="Proteomes" id="UP000886501">
    <property type="component" value="Unassembled WGS sequence"/>
</dbReference>
<gene>
    <name evidence="1" type="ORF">BDM02DRAFT_3264417</name>
</gene>
<reference evidence="1" key="1">
    <citation type="submission" date="2019-10" db="EMBL/GenBank/DDBJ databases">
        <authorList>
            <consortium name="DOE Joint Genome Institute"/>
            <person name="Kuo A."/>
            <person name="Miyauchi S."/>
            <person name="Kiss E."/>
            <person name="Drula E."/>
            <person name="Kohler A."/>
            <person name="Sanchez-Garcia M."/>
            <person name="Andreopoulos B."/>
            <person name="Barry K.W."/>
            <person name="Bonito G."/>
            <person name="Buee M."/>
            <person name="Carver A."/>
            <person name="Chen C."/>
            <person name="Cichocki N."/>
            <person name="Clum A."/>
            <person name="Culley D."/>
            <person name="Crous P.W."/>
            <person name="Fauchery L."/>
            <person name="Girlanda M."/>
            <person name="Hayes R."/>
            <person name="Keri Z."/>
            <person name="Labutti K."/>
            <person name="Lipzen A."/>
            <person name="Lombard V."/>
            <person name="Magnuson J."/>
            <person name="Maillard F."/>
            <person name="Morin E."/>
            <person name="Murat C."/>
            <person name="Nolan M."/>
            <person name="Ohm R."/>
            <person name="Pangilinan J."/>
            <person name="Pereira M."/>
            <person name="Perotto S."/>
            <person name="Peter M."/>
            <person name="Riley R."/>
            <person name="Sitrit Y."/>
            <person name="Stielow B."/>
            <person name="Szollosi G."/>
            <person name="Zifcakova L."/>
            <person name="Stursova M."/>
            <person name="Spatafora J.W."/>
            <person name="Tedersoo L."/>
            <person name="Vaario L.-M."/>
            <person name="Yamada A."/>
            <person name="Yan M."/>
            <person name="Wang P."/>
            <person name="Xu J."/>
            <person name="Bruns T."/>
            <person name="Baldrian P."/>
            <person name="Vilgalys R."/>
            <person name="Henrissat B."/>
            <person name="Grigoriev I.V."/>
            <person name="Hibbett D."/>
            <person name="Nagy L.G."/>
            <person name="Martin F.M."/>
        </authorList>
    </citation>
    <scope>NUCLEOTIDE SEQUENCE</scope>
    <source>
        <strain evidence="1">P2</strain>
    </source>
</reference>
<keyword evidence="2" id="KW-1185">Reference proteome</keyword>